<keyword evidence="2" id="KW-1185">Reference proteome</keyword>
<dbReference type="AlphaFoldDB" id="S8CX62"/>
<dbReference type="Proteomes" id="UP000015453">
    <property type="component" value="Unassembled WGS sequence"/>
</dbReference>
<evidence type="ECO:0000313" key="1">
    <source>
        <dbReference type="EMBL" id="EPS71989.1"/>
    </source>
</evidence>
<evidence type="ECO:0000313" key="2">
    <source>
        <dbReference type="Proteomes" id="UP000015453"/>
    </source>
</evidence>
<reference evidence="1 2" key="1">
    <citation type="journal article" date="2013" name="BMC Genomics">
        <title>The miniature genome of a carnivorous plant Genlisea aurea contains a low number of genes and short non-coding sequences.</title>
        <authorList>
            <person name="Leushkin E.V."/>
            <person name="Sutormin R.A."/>
            <person name="Nabieva E.R."/>
            <person name="Penin A.A."/>
            <person name="Kondrashov A.S."/>
            <person name="Logacheva M.D."/>
        </authorList>
    </citation>
    <scope>NUCLEOTIDE SEQUENCE [LARGE SCALE GENOMIC DNA]</scope>
</reference>
<organism evidence="1 2">
    <name type="scientific">Genlisea aurea</name>
    <dbReference type="NCBI Taxonomy" id="192259"/>
    <lineage>
        <taxon>Eukaryota</taxon>
        <taxon>Viridiplantae</taxon>
        <taxon>Streptophyta</taxon>
        <taxon>Embryophyta</taxon>
        <taxon>Tracheophyta</taxon>
        <taxon>Spermatophyta</taxon>
        <taxon>Magnoliopsida</taxon>
        <taxon>eudicotyledons</taxon>
        <taxon>Gunneridae</taxon>
        <taxon>Pentapetalae</taxon>
        <taxon>asterids</taxon>
        <taxon>lamiids</taxon>
        <taxon>Lamiales</taxon>
        <taxon>Lentibulariaceae</taxon>
        <taxon>Genlisea</taxon>
    </lineage>
</organism>
<comment type="caution">
    <text evidence="1">The sequence shown here is derived from an EMBL/GenBank/DDBJ whole genome shotgun (WGS) entry which is preliminary data.</text>
</comment>
<name>S8CX62_9LAMI</name>
<accession>S8CX62</accession>
<proteinExistence type="predicted"/>
<dbReference type="EMBL" id="AUSU01001027">
    <property type="protein sequence ID" value="EPS71989.1"/>
    <property type="molecule type" value="Genomic_DNA"/>
</dbReference>
<gene>
    <name evidence="1" type="ORF">M569_02769</name>
</gene>
<protein>
    <submittedName>
        <fullName evidence="1">Uncharacterized protein</fullName>
    </submittedName>
</protein>
<sequence>MFRVPNGRALSFIKTAAERFSHLASLRTSASAESSELHNRMAAAHKNLSFRNMQVTTEGDE</sequence>